<dbReference type="SUPFAM" id="SSF51445">
    <property type="entry name" value="(Trans)glycosidases"/>
    <property type="match status" value="1"/>
</dbReference>
<keyword evidence="10" id="KW-1185">Reference proteome</keyword>
<dbReference type="GO" id="GO:0008422">
    <property type="term" value="F:beta-glucosidase activity"/>
    <property type="evidence" value="ECO:0007669"/>
    <property type="project" value="UniProtKB-EC"/>
</dbReference>
<dbReference type="RefSeq" id="WP_006444681.1">
    <property type="nucleotide sequence ID" value="NZ_CP036524.1"/>
</dbReference>
<dbReference type="PANTHER" id="PTHR30620:SF16">
    <property type="entry name" value="LYSOSOMAL BETA GLUCOSIDASE"/>
    <property type="match status" value="1"/>
</dbReference>
<gene>
    <name evidence="9" type="ORF">CLOHYLEM_07326</name>
</gene>
<dbReference type="HOGENOM" id="CLU_004542_5_1_9"/>
<sequence>MKQDGLVRLLESMTMDEKINQLIQLAATFYSEDSKENTGPIREVGLTEENVWNAGSILGQSGAAESIKIQRKYMEKHRLGVPVLFMADVIHGFRTIFPIPLALGCSWDLEMAEKVAEISAREASVSGVHVVFSPMADLVRDPRWGRVMESTGEDPLLNSFFATAFVKGYQGKDPGKEPERVAACVKHYAGYGAVSGGREYNTVNMSERQLRESYLSAYHAAIEAGVKVVMTSFNTVDGIPATGNAWLLRRLLREEQKFEGIIISDWGAVEELTVHAVAKDRKEAALLALKAGVDIEMMTSCYAHHLEELAAEEPSLETLLDQAVMRVLKLKNDLGLFEDPFRGADPEKEERIVLCQEHRQVAREAALKSIVLLKNDGILPVKEGVQVAVIGPGAASKDILGAWSWQGRTQEAVSMIEGAKKIDPKILTGSEPFDYIAPSAKAVSEAVQLAERSEVVILALGEPAWMSGEAASRSDIRLPESQLEFFRKVRKINKNVIVVLYNGRPLDLQGINDANGIVEAWFPGTEGGHALAEVLWGKFNPCGRLCMSFPEQAGQLPIYYNADNTGRPAGISAEPKYISKYLDVANEAKYAFGFGLSYSEFHYGQLVLDKNVLASDGRISATIEVENRSKADGLETVQLYIRDLVGEVVRPIKELKDFRRLALPAGQKCKVTFTIEESMLRYFHSDQSFTSDAGEFDVMIGPDSANLTTQRFRLIK</sequence>
<evidence type="ECO:0000256" key="3">
    <source>
        <dbReference type="ARBA" id="ARBA00012744"/>
    </source>
</evidence>
<dbReference type="Proteomes" id="UP000004893">
    <property type="component" value="Unassembled WGS sequence"/>
</dbReference>
<evidence type="ECO:0000256" key="6">
    <source>
        <dbReference type="ARBA" id="ARBA00023295"/>
    </source>
</evidence>
<dbReference type="Pfam" id="PF01915">
    <property type="entry name" value="Glyco_hydro_3_C"/>
    <property type="match status" value="1"/>
</dbReference>
<evidence type="ECO:0000313" key="10">
    <source>
        <dbReference type="Proteomes" id="UP000004893"/>
    </source>
</evidence>
<dbReference type="PROSITE" id="PS00775">
    <property type="entry name" value="GLYCOSYL_HYDROL_F3"/>
    <property type="match status" value="1"/>
</dbReference>
<evidence type="ECO:0000256" key="2">
    <source>
        <dbReference type="ARBA" id="ARBA00005336"/>
    </source>
</evidence>
<dbReference type="STRING" id="553973.CLOHYLEM_07326"/>
<dbReference type="PRINTS" id="PR00133">
    <property type="entry name" value="GLHYDRLASE3"/>
</dbReference>
<dbReference type="FunFam" id="2.60.40.10:FF:000495">
    <property type="entry name" value="Periplasmic beta-glucosidase"/>
    <property type="match status" value="1"/>
</dbReference>
<dbReference type="InterPro" id="IPR002772">
    <property type="entry name" value="Glyco_hydro_3_C"/>
</dbReference>
<dbReference type="InterPro" id="IPR013783">
    <property type="entry name" value="Ig-like_fold"/>
</dbReference>
<dbReference type="InterPro" id="IPR017853">
    <property type="entry name" value="GH"/>
</dbReference>
<dbReference type="Pfam" id="PF00933">
    <property type="entry name" value="Glyco_hydro_3"/>
    <property type="match status" value="1"/>
</dbReference>
<dbReference type="Pfam" id="PF14310">
    <property type="entry name" value="Fn3-like"/>
    <property type="match status" value="1"/>
</dbReference>
<accession>C0C5F0</accession>
<dbReference type="InterPro" id="IPR036962">
    <property type="entry name" value="Glyco_hydro_3_N_sf"/>
</dbReference>
<proteinExistence type="inferred from homology"/>
<comment type="catalytic activity">
    <reaction evidence="1">
        <text>Hydrolysis of terminal, non-reducing beta-D-glucosyl residues with release of beta-D-glucose.</text>
        <dbReference type="EC" id="3.2.1.21"/>
    </reaction>
</comment>
<evidence type="ECO:0000259" key="8">
    <source>
        <dbReference type="SMART" id="SM01217"/>
    </source>
</evidence>
<dbReference type="InterPro" id="IPR001764">
    <property type="entry name" value="Glyco_hydro_3_N"/>
</dbReference>
<reference evidence="9" key="2">
    <citation type="submission" date="2013-06" db="EMBL/GenBank/DDBJ databases">
        <title>Draft genome sequence of Clostridium hylemonae (DSM 15053).</title>
        <authorList>
            <person name="Sudarsanam P."/>
            <person name="Ley R."/>
            <person name="Guruge J."/>
            <person name="Turnbaugh P.J."/>
            <person name="Mahowald M."/>
            <person name="Liep D."/>
            <person name="Gordon J."/>
        </authorList>
    </citation>
    <scope>NUCLEOTIDE SEQUENCE</scope>
    <source>
        <strain evidence="9">DSM 15053</strain>
    </source>
</reference>
<keyword evidence="6 7" id="KW-0326">Glycosidase</keyword>
<dbReference type="InterPro" id="IPR036881">
    <property type="entry name" value="Glyco_hydro_3_C_sf"/>
</dbReference>
<protein>
    <recommendedName>
        <fullName evidence="3">beta-glucosidase</fullName>
        <ecNumber evidence="3">3.2.1.21</ecNumber>
    </recommendedName>
</protein>
<feature type="domain" description="Fibronectin type III-like" evidence="8">
    <location>
        <begin position="635"/>
        <end position="704"/>
    </location>
</feature>
<dbReference type="PANTHER" id="PTHR30620">
    <property type="entry name" value="PERIPLASMIC BETA-GLUCOSIDASE-RELATED"/>
    <property type="match status" value="1"/>
</dbReference>
<dbReference type="Gene3D" id="2.60.40.10">
    <property type="entry name" value="Immunoglobulins"/>
    <property type="match status" value="1"/>
</dbReference>
<dbReference type="InterPro" id="IPR019800">
    <property type="entry name" value="Glyco_hydro_3_AS"/>
</dbReference>
<evidence type="ECO:0000256" key="5">
    <source>
        <dbReference type="ARBA" id="ARBA00022801"/>
    </source>
</evidence>
<evidence type="ECO:0000256" key="1">
    <source>
        <dbReference type="ARBA" id="ARBA00000448"/>
    </source>
</evidence>
<keyword evidence="4" id="KW-0732">Signal</keyword>
<evidence type="ECO:0000256" key="4">
    <source>
        <dbReference type="ARBA" id="ARBA00022729"/>
    </source>
</evidence>
<dbReference type="EMBL" id="ABYI02000040">
    <property type="protein sequence ID" value="EEG72687.1"/>
    <property type="molecule type" value="Genomic_DNA"/>
</dbReference>
<dbReference type="OrthoDB" id="98455at2"/>
<keyword evidence="5 7" id="KW-0378">Hydrolase</keyword>
<dbReference type="Gene3D" id="3.20.20.300">
    <property type="entry name" value="Glycoside hydrolase, family 3, N-terminal domain"/>
    <property type="match status" value="1"/>
</dbReference>
<reference evidence="9" key="1">
    <citation type="submission" date="2009-02" db="EMBL/GenBank/DDBJ databases">
        <authorList>
            <person name="Fulton L."/>
            <person name="Clifton S."/>
            <person name="Fulton B."/>
            <person name="Xu J."/>
            <person name="Minx P."/>
            <person name="Pepin K.H."/>
            <person name="Johnson M."/>
            <person name="Bhonagiri V."/>
            <person name="Nash W.E."/>
            <person name="Mardis E.R."/>
            <person name="Wilson R.K."/>
        </authorList>
    </citation>
    <scope>NUCLEOTIDE SEQUENCE [LARGE SCALE GENOMIC DNA]</scope>
    <source>
        <strain evidence="9">DSM 15053</strain>
    </source>
</reference>
<organism evidence="9 10">
    <name type="scientific">[Clostridium] hylemonae DSM 15053</name>
    <dbReference type="NCBI Taxonomy" id="553973"/>
    <lineage>
        <taxon>Bacteria</taxon>
        <taxon>Bacillati</taxon>
        <taxon>Bacillota</taxon>
        <taxon>Clostridia</taxon>
        <taxon>Lachnospirales</taxon>
        <taxon>Lachnospiraceae</taxon>
    </lineage>
</organism>
<name>C0C5F0_9FIRM</name>
<dbReference type="eggNOG" id="COG1472">
    <property type="taxonomic scope" value="Bacteria"/>
</dbReference>
<evidence type="ECO:0000313" key="9">
    <source>
        <dbReference type="EMBL" id="EEG72687.1"/>
    </source>
</evidence>
<evidence type="ECO:0000256" key="7">
    <source>
        <dbReference type="RuleBase" id="RU361161"/>
    </source>
</evidence>
<dbReference type="SUPFAM" id="SSF52279">
    <property type="entry name" value="Beta-D-glucan exohydrolase, C-terminal domain"/>
    <property type="match status" value="1"/>
</dbReference>
<dbReference type="InterPro" id="IPR051915">
    <property type="entry name" value="Cellulose_Degrad_GH3"/>
</dbReference>
<dbReference type="GO" id="GO:0009251">
    <property type="term" value="P:glucan catabolic process"/>
    <property type="evidence" value="ECO:0007669"/>
    <property type="project" value="TreeGrafter"/>
</dbReference>
<dbReference type="InterPro" id="IPR026891">
    <property type="entry name" value="Fn3-like"/>
</dbReference>
<dbReference type="Gene3D" id="3.40.50.1700">
    <property type="entry name" value="Glycoside hydrolase family 3 C-terminal domain"/>
    <property type="match status" value="1"/>
</dbReference>
<dbReference type="SMART" id="SM01217">
    <property type="entry name" value="Fn3_like"/>
    <property type="match status" value="1"/>
</dbReference>
<dbReference type="AlphaFoldDB" id="C0C5F0"/>
<comment type="caution">
    <text evidence="9">The sequence shown here is derived from an EMBL/GenBank/DDBJ whole genome shotgun (WGS) entry which is preliminary data.</text>
</comment>
<dbReference type="EC" id="3.2.1.21" evidence="3"/>
<comment type="similarity">
    <text evidence="2 7">Belongs to the glycosyl hydrolase 3 family.</text>
</comment>